<name>A0A1Y1VMI3_9FUNG</name>
<comment type="caution">
    <text evidence="3">The sequence shown here is derived from an EMBL/GenBank/DDBJ whole genome shotgun (WGS) entry which is preliminary data.</text>
</comment>
<evidence type="ECO:0000313" key="4">
    <source>
        <dbReference type="Proteomes" id="UP000193719"/>
    </source>
</evidence>
<feature type="region of interest" description="Disordered" evidence="1">
    <location>
        <begin position="26"/>
        <end position="64"/>
    </location>
</feature>
<evidence type="ECO:0000256" key="2">
    <source>
        <dbReference type="SAM" id="Phobius"/>
    </source>
</evidence>
<feature type="transmembrane region" description="Helical" evidence="2">
    <location>
        <begin position="419"/>
        <end position="436"/>
    </location>
</feature>
<gene>
    <name evidence="3" type="ORF">BCR36DRAFT_401553</name>
</gene>
<keyword evidence="2" id="KW-1133">Transmembrane helix</keyword>
<dbReference type="OrthoDB" id="10396441at2759"/>
<organism evidence="3 4">
    <name type="scientific">Piromyces finnis</name>
    <dbReference type="NCBI Taxonomy" id="1754191"/>
    <lineage>
        <taxon>Eukaryota</taxon>
        <taxon>Fungi</taxon>
        <taxon>Fungi incertae sedis</taxon>
        <taxon>Chytridiomycota</taxon>
        <taxon>Chytridiomycota incertae sedis</taxon>
        <taxon>Neocallimastigomycetes</taxon>
        <taxon>Neocallimastigales</taxon>
        <taxon>Neocallimastigaceae</taxon>
        <taxon>Piromyces</taxon>
    </lineage>
</organism>
<keyword evidence="4" id="KW-1185">Reference proteome</keyword>
<feature type="compositionally biased region" description="Polar residues" evidence="1">
    <location>
        <begin position="40"/>
        <end position="51"/>
    </location>
</feature>
<keyword evidence="2" id="KW-0812">Transmembrane</keyword>
<sequence length="453" mass="52523">MDNKEKIINDVPKEIEAQVLENEINDVSIPDKSIQDKLTPDNTPDNTQFPKNPSLPKESDFSNEKVVKEKQGKTLKKDVFSNNININSYNINNHDINNSLNDISTNNFNNLNTSYNNINSSFNNINLSYQQNTSINNQEDILKGKEESLQQVVRVNINDLYRNQPVMNEQRAITIQVPKSLEDWIENHSKKALENPISPETPPSYIPVLETTEDLDEIITPKRSVSCRARNHNNVRQIKTINQSQSLLPPINHNNINNSMNHNSINYNSMNHSINHSSRNNSSSYRKHQISRQSQMIYLSDHEHFPHRSQGNISIDTESLRRLQKGIPKFQMCSYKQCEFIATDRCEKCYDPLCLNHVKRFYYTIHMFSGKNLCINCFRKMARSYLWFYLSIGIFATVVLIVTITNSDFRNKVNYIHKYIIYFILSVISLFSFYLTHHCSSLVNASITSPPTY</sequence>
<dbReference type="AlphaFoldDB" id="A0A1Y1VMI3"/>
<evidence type="ECO:0000256" key="1">
    <source>
        <dbReference type="SAM" id="MobiDB-lite"/>
    </source>
</evidence>
<proteinExistence type="predicted"/>
<keyword evidence="2" id="KW-0472">Membrane</keyword>
<dbReference type="EMBL" id="MCFH01000002">
    <property type="protein sequence ID" value="ORX59989.1"/>
    <property type="molecule type" value="Genomic_DNA"/>
</dbReference>
<reference evidence="3 4" key="1">
    <citation type="submission" date="2016-08" db="EMBL/GenBank/DDBJ databases">
        <title>Genomes of anaerobic fungi encode conserved fungal cellulosomes for biomass hydrolysis.</title>
        <authorList>
            <consortium name="DOE Joint Genome Institute"/>
            <person name="Haitjema C.H."/>
            <person name="Gilmore S.P."/>
            <person name="Henske J.K."/>
            <person name="Solomon K.V."/>
            <person name="De Groot R."/>
            <person name="Kuo A."/>
            <person name="Mondo S.J."/>
            <person name="Salamov A.A."/>
            <person name="Labutti K."/>
            <person name="Zhao Z."/>
            <person name="Chiniquy J."/>
            <person name="Barry K."/>
            <person name="Brewer H.M."/>
            <person name="Purvine S.O."/>
            <person name="Wright A.T."/>
            <person name="Boxma B."/>
            <person name="Van Alen T."/>
            <person name="Hackstein J.H."/>
            <person name="Baker S.E."/>
            <person name="Grigoriev I.V."/>
            <person name="O'Malley M.A."/>
        </authorList>
    </citation>
    <scope>NUCLEOTIDE SEQUENCE [LARGE SCALE GENOMIC DNA]</scope>
    <source>
        <strain evidence="4">finn</strain>
    </source>
</reference>
<evidence type="ECO:0000313" key="3">
    <source>
        <dbReference type="EMBL" id="ORX59989.1"/>
    </source>
</evidence>
<reference evidence="3 4" key="2">
    <citation type="submission" date="2016-08" db="EMBL/GenBank/DDBJ databases">
        <title>Pervasive Adenine N6-methylation of Active Genes in Fungi.</title>
        <authorList>
            <consortium name="DOE Joint Genome Institute"/>
            <person name="Mondo S.J."/>
            <person name="Dannebaum R.O."/>
            <person name="Kuo R.C."/>
            <person name="Labutti K."/>
            <person name="Haridas S."/>
            <person name="Kuo A."/>
            <person name="Salamov A."/>
            <person name="Ahrendt S.R."/>
            <person name="Lipzen A."/>
            <person name="Sullivan W."/>
            <person name="Andreopoulos W.B."/>
            <person name="Clum A."/>
            <person name="Lindquist E."/>
            <person name="Daum C."/>
            <person name="Ramamoorthy G.K."/>
            <person name="Gryganskyi A."/>
            <person name="Culley D."/>
            <person name="Magnuson J.K."/>
            <person name="James T.Y."/>
            <person name="O'Malley M.A."/>
            <person name="Stajich J.E."/>
            <person name="Spatafora J.W."/>
            <person name="Visel A."/>
            <person name="Grigoriev I.V."/>
        </authorList>
    </citation>
    <scope>NUCLEOTIDE SEQUENCE [LARGE SCALE GENOMIC DNA]</scope>
    <source>
        <strain evidence="4">finn</strain>
    </source>
</reference>
<accession>A0A1Y1VMI3</accession>
<dbReference type="Proteomes" id="UP000193719">
    <property type="component" value="Unassembled WGS sequence"/>
</dbReference>
<feature type="transmembrane region" description="Helical" evidence="2">
    <location>
        <begin position="386"/>
        <end position="407"/>
    </location>
</feature>
<protein>
    <submittedName>
        <fullName evidence="3">Uncharacterized protein</fullName>
    </submittedName>
</protein>